<dbReference type="GeneID" id="75137475"/>
<feature type="transmembrane region" description="Helical" evidence="5">
    <location>
        <begin position="366"/>
        <end position="390"/>
    </location>
</feature>
<keyword evidence="3 5" id="KW-1133">Transmembrane helix</keyword>
<dbReference type="RefSeq" id="WP_260902979.1">
    <property type="nucleotide sequence ID" value="NZ_CP104396.1"/>
</dbReference>
<accession>A0A9Q9J812</accession>
<protein>
    <submittedName>
        <fullName evidence="7">O-antigen ligase family protein</fullName>
    </submittedName>
</protein>
<dbReference type="Pfam" id="PF04932">
    <property type="entry name" value="Wzy_C"/>
    <property type="match status" value="1"/>
</dbReference>
<evidence type="ECO:0000313" key="8">
    <source>
        <dbReference type="Proteomes" id="UP001058429"/>
    </source>
</evidence>
<feature type="transmembrane region" description="Helical" evidence="5">
    <location>
        <begin position="402"/>
        <end position="428"/>
    </location>
</feature>
<keyword evidence="4 5" id="KW-0472">Membrane</keyword>
<feature type="transmembrane region" description="Helical" evidence="5">
    <location>
        <begin position="232"/>
        <end position="264"/>
    </location>
</feature>
<reference evidence="7" key="1">
    <citation type="submission" date="2022-09" db="EMBL/GenBank/DDBJ databases">
        <title>Complete genome of Ligilactobacillus agilis AM_LB6, isolated from chicken feces.</title>
        <authorList>
            <person name="den Bakker H.C."/>
            <person name="Mann A."/>
        </authorList>
    </citation>
    <scope>NUCLEOTIDE SEQUENCE</scope>
    <source>
        <strain evidence="7">AM_LB6</strain>
    </source>
</reference>
<organism evidence="7 8">
    <name type="scientific">Ligilactobacillus agilis</name>
    <dbReference type="NCBI Taxonomy" id="1601"/>
    <lineage>
        <taxon>Bacteria</taxon>
        <taxon>Bacillati</taxon>
        <taxon>Bacillota</taxon>
        <taxon>Bacilli</taxon>
        <taxon>Lactobacillales</taxon>
        <taxon>Lactobacillaceae</taxon>
        <taxon>Ligilactobacillus</taxon>
    </lineage>
</organism>
<dbReference type="InterPro" id="IPR007016">
    <property type="entry name" value="O-antigen_ligase-rel_domated"/>
</dbReference>
<evidence type="ECO:0000313" key="7">
    <source>
        <dbReference type="EMBL" id="UXC62736.1"/>
    </source>
</evidence>
<proteinExistence type="predicted"/>
<dbReference type="EMBL" id="CP104396">
    <property type="protein sequence ID" value="UXC62736.1"/>
    <property type="molecule type" value="Genomic_DNA"/>
</dbReference>
<dbReference type="Proteomes" id="UP001058429">
    <property type="component" value="Chromosome"/>
</dbReference>
<dbReference type="GO" id="GO:0016874">
    <property type="term" value="F:ligase activity"/>
    <property type="evidence" value="ECO:0007669"/>
    <property type="project" value="UniProtKB-KW"/>
</dbReference>
<evidence type="ECO:0000256" key="3">
    <source>
        <dbReference type="ARBA" id="ARBA00022989"/>
    </source>
</evidence>
<feature type="transmembrane region" description="Helical" evidence="5">
    <location>
        <begin position="197"/>
        <end position="220"/>
    </location>
</feature>
<feature type="transmembrane region" description="Helical" evidence="5">
    <location>
        <begin position="138"/>
        <end position="155"/>
    </location>
</feature>
<evidence type="ECO:0000256" key="2">
    <source>
        <dbReference type="ARBA" id="ARBA00022692"/>
    </source>
</evidence>
<feature type="transmembrane region" description="Helical" evidence="5">
    <location>
        <begin position="108"/>
        <end position="126"/>
    </location>
</feature>
<feature type="domain" description="O-antigen ligase-related" evidence="6">
    <location>
        <begin position="236"/>
        <end position="375"/>
    </location>
</feature>
<dbReference type="PANTHER" id="PTHR37422:SF13">
    <property type="entry name" value="LIPOPOLYSACCHARIDE BIOSYNTHESIS PROTEIN PA4999-RELATED"/>
    <property type="match status" value="1"/>
</dbReference>
<keyword evidence="7" id="KW-0436">Ligase</keyword>
<dbReference type="AlphaFoldDB" id="A0A9Q9J812"/>
<feature type="transmembrane region" description="Helical" evidence="5">
    <location>
        <begin position="45"/>
        <end position="68"/>
    </location>
</feature>
<evidence type="ECO:0000259" key="6">
    <source>
        <dbReference type="Pfam" id="PF04932"/>
    </source>
</evidence>
<name>A0A9Q9J812_9LACO</name>
<evidence type="ECO:0000256" key="1">
    <source>
        <dbReference type="ARBA" id="ARBA00004141"/>
    </source>
</evidence>
<feature type="transmembrane region" description="Helical" evidence="5">
    <location>
        <begin position="7"/>
        <end position="33"/>
    </location>
</feature>
<feature type="transmembrane region" description="Helical" evidence="5">
    <location>
        <begin position="80"/>
        <end position="102"/>
    </location>
</feature>
<dbReference type="PANTHER" id="PTHR37422">
    <property type="entry name" value="TEICHURONIC ACID BIOSYNTHESIS PROTEIN TUAE"/>
    <property type="match status" value="1"/>
</dbReference>
<feature type="transmembrane region" description="Helical" evidence="5">
    <location>
        <begin position="270"/>
        <end position="289"/>
    </location>
</feature>
<dbReference type="GO" id="GO:0016020">
    <property type="term" value="C:membrane"/>
    <property type="evidence" value="ECO:0007669"/>
    <property type="project" value="UniProtKB-SubCell"/>
</dbReference>
<sequence length="441" mass="50897">MNVLLVITFLVDFILCIYSLFNYKNSFIIFLAYNFISLQNVSGTINIGGLEVALSTLMESWYILLYFLIGKRRYYNRIGFPYKLPFWILGISWLLSATFSIAGIGSEFSRYILNINDYLLLAYLIWNVLQDKKDFERLFKIMTVIIFISCLYGLIEYETHSNIFQATVNSIQGVDSVFSVYNTDANLLSRGYRVNSIFLHPIGAGIIWGLYVIVVLILKLKLNIRKLPLEKLSYLTAILSTICIFLTKMRSPLIFLFIGIFAAVDLKKVKTYRVLATILLICLIIYGFLGSKMQVFNSLFNSNISSEVGGSSIEQRSMQFRSAWMLIEQSPLLGLGNKFYFVSINSMYATLTNNLLGMESIWMSNLVTYGLIGIFADIIWFYYMLIYLPYKYKQGTIFWINLAYVVTASVTSTPGFYVYLLYVLDFYLINFKFAEKMKYNK</sequence>
<evidence type="ECO:0000256" key="4">
    <source>
        <dbReference type="ARBA" id="ARBA00023136"/>
    </source>
</evidence>
<evidence type="ECO:0000256" key="5">
    <source>
        <dbReference type="SAM" id="Phobius"/>
    </source>
</evidence>
<gene>
    <name evidence="7" type="ORF">N4562_06440</name>
</gene>
<comment type="subcellular location">
    <subcellularLocation>
        <location evidence="1">Membrane</location>
        <topology evidence="1">Multi-pass membrane protein</topology>
    </subcellularLocation>
</comment>
<keyword evidence="2 5" id="KW-0812">Transmembrane</keyword>
<dbReference type="InterPro" id="IPR051533">
    <property type="entry name" value="WaaL-like"/>
</dbReference>